<organism evidence="9 10">
    <name type="scientific">Achromobacter veterisilvae</name>
    <dbReference type="NCBI Taxonomy" id="2069367"/>
    <lineage>
        <taxon>Bacteria</taxon>
        <taxon>Pseudomonadati</taxon>
        <taxon>Pseudomonadota</taxon>
        <taxon>Betaproteobacteria</taxon>
        <taxon>Burkholderiales</taxon>
        <taxon>Alcaligenaceae</taxon>
        <taxon>Achromobacter</taxon>
    </lineage>
</organism>
<evidence type="ECO:0000256" key="6">
    <source>
        <dbReference type="ARBA" id="ARBA00023136"/>
    </source>
</evidence>
<dbReference type="InterPro" id="IPR000390">
    <property type="entry name" value="Small_drug/metabolite_transptr"/>
</dbReference>
<dbReference type="EMBL" id="CP148753">
    <property type="protein sequence ID" value="WXR74354.1"/>
    <property type="molecule type" value="Genomic_DNA"/>
</dbReference>
<keyword evidence="6 8" id="KW-0472">Membrane</keyword>
<evidence type="ECO:0000256" key="1">
    <source>
        <dbReference type="ARBA" id="ARBA00004651"/>
    </source>
</evidence>
<feature type="transmembrane region" description="Helical" evidence="8">
    <location>
        <begin position="69"/>
        <end position="88"/>
    </location>
</feature>
<feature type="transmembrane region" description="Helical" evidence="8">
    <location>
        <begin position="44"/>
        <end position="62"/>
    </location>
</feature>
<dbReference type="SUPFAM" id="SSF103481">
    <property type="entry name" value="Multidrug resistance efflux transporter EmrE"/>
    <property type="match status" value="1"/>
</dbReference>
<dbReference type="InterPro" id="IPR037185">
    <property type="entry name" value="EmrE-like"/>
</dbReference>
<keyword evidence="2" id="KW-0813">Transport</keyword>
<evidence type="ECO:0000256" key="3">
    <source>
        <dbReference type="ARBA" id="ARBA00022475"/>
    </source>
</evidence>
<sequence length="114" mass="11557">MTMAYLWLILSGACSVAASVALKSAGAGPSTALPAPLLTQALPYLMAVGAYGLGFGFYALALRQLDLTLAYPLMVAFAIAGVFGYGLLSGAESISAMRMAGAAFIAVGVFLISK</sequence>
<feature type="transmembrane region" description="Helical" evidence="8">
    <location>
        <begin position="94"/>
        <end position="112"/>
    </location>
</feature>
<proteinExistence type="inferred from homology"/>
<evidence type="ECO:0000256" key="4">
    <source>
        <dbReference type="ARBA" id="ARBA00022692"/>
    </source>
</evidence>
<keyword evidence="5 8" id="KW-1133">Transmembrane helix</keyword>
<evidence type="ECO:0000256" key="5">
    <source>
        <dbReference type="ARBA" id="ARBA00022989"/>
    </source>
</evidence>
<dbReference type="PANTHER" id="PTHR30561:SF1">
    <property type="entry name" value="MULTIDRUG TRANSPORTER EMRE"/>
    <property type="match status" value="1"/>
</dbReference>
<dbReference type="PANTHER" id="PTHR30561">
    <property type="entry name" value="SMR FAMILY PROTON-DEPENDENT DRUG EFFLUX TRANSPORTER SUGE"/>
    <property type="match status" value="1"/>
</dbReference>
<name>A0ABZ2S0C9_9BURK</name>
<keyword evidence="3" id="KW-1003">Cell membrane</keyword>
<dbReference type="Gene3D" id="1.10.3730.20">
    <property type="match status" value="1"/>
</dbReference>
<evidence type="ECO:0000256" key="7">
    <source>
        <dbReference type="ARBA" id="ARBA00038032"/>
    </source>
</evidence>
<protein>
    <submittedName>
        <fullName evidence="9">Ligand-binding protein SH3</fullName>
    </submittedName>
</protein>
<evidence type="ECO:0000313" key="10">
    <source>
        <dbReference type="Proteomes" id="UP001456224"/>
    </source>
</evidence>
<reference evidence="9 10" key="1">
    <citation type="submission" date="2024-03" db="EMBL/GenBank/DDBJ databases">
        <title>Reference genomes for the five species model microbial community.</title>
        <authorList>
            <person name="Padfield D."/>
        </authorList>
    </citation>
    <scope>NUCLEOTIDE SEQUENCE [LARGE SCALE GENOMIC DNA]</scope>
    <source>
        <strain evidence="9 10">AB1</strain>
    </source>
</reference>
<keyword evidence="10" id="KW-1185">Reference proteome</keyword>
<evidence type="ECO:0000256" key="2">
    <source>
        <dbReference type="ARBA" id="ARBA00022448"/>
    </source>
</evidence>
<dbReference type="RefSeq" id="WP_338880201.1">
    <property type="nucleotide sequence ID" value="NZ_CP148753.1"/>
</dbReference>
<dbReference type="Proteomes" id="UP001456224">
    <property type="component" value="Chromosome"/>
</dbReference>
<gene>
    <name evidence="9" type="ORF">WHX56_02355</name>
</gene>
<comment type="subcellular location">
    <subcellularLocation>
        <location evidence="1">Cell membrane</location>
        <topology evidence="1">Multi-pass membrane protein</topology>
    </subcellularLocation>
</comment>
<keyword evidence="4 8" id="KW-0812">Transmembrane</keyword>
<evidence type="ECO:0000313" key="9">
    <source>
        <dbReference type="EMBL" id="WXR74354.1"/>
    </source>
</evidence>
<comment type="similarity">
    <text evidence="7">Belongs to the drug/metabolite transporter (DMT) superfamily. Small multidrug resistance (SMR) (TC 2.A.7.1) family.</text>
</comment>
<evidence type="ECO:0000256" key="8">
    <source>
        <dbReference type="SAM" id="Phobius"/>
    </source>
</evidence>
<accession>A0ABZ2S0C9</accession>